<dbReference type="EMBL" id="CASHSV030000109">
    <property type="protein sequence ID" value="CAJ2648019.1"/>
    <property type="molecule type" value="Genomic_DNA"/>
</dbReference>
<gene>
    <name evidence="1" type="ORF">MILVUS5_LOCUS16435</name>
</gene>
<proteinExistence type="predicted"/>
<keyword evidence="2" id="KW-1185">Reference proteome</keyword>
<dbReference type="Proteomes" id="UP001177021">
    <property type="component" value="Unassembled WGS sequence"/>
</dbReference>
<organism evidence="1 2">
    <name type="scientific">Trifolium pratense</name>
    <name type="common">Red clover</name>
    <dbReference type="NCBI Taxonomy" id="57577"/>
    <lineage>
        <taxon>Eukaryota</taxon>
        <taxon>Viridiplantae</taxon>
        <taxon>Streptophyta</taxon>
        <taxon>Embryophyta</taxon>
        <taxon>Tracheophyta</taxon>
        <taxon>Spermatophyta</taxon>
        <taxon>Magnoliopsida</taxon>
        <taxon>eudicotyledons</taxon>
        <taxon>Gunneridae</taxon>
        <taxon>Pentapetalae</taxon>
        <taxon>rosids</taxon>
        <taxon>fabids</taxon>
        <taxon>Fabales</taxon>
        <taxon>Fabaceae</taxon>
        <taxon>Papilionoideae</taxon>
        <taxon>50 kb inversion clade</taxon>
        <taxon>NPAAA clade</taxon>
        <taxon>Hologalegina</taxon>
        <taxon>IRL clade</taxon>
        <taxon>Trifolieae</taxon>
        <taxon>Trifolium</taxon>
    </lineage>
</organism>
<reference evidence="1" key="1">
    <citation type="submission" date="2023-10" db="EMBL/GenBank/DDBJ databases">
        <authorList>
            <person name="Rodriguez Cubillos JULIANA M."/>
            <person name="De Vega J."/>
        </authorList>
    </citation>
    <scope>NUCLEOTIDE SEQUENCE</scope>
</reference>
<comment type="caution">
    <text evidence="1">The sequence shown here is derived from an EMBL/GenBank/DDBJ whole genome shotgun (WGS) entry which is preliminary data.</text>
</comment>
<protein>
    <submittedName>
        <fullName evidence="1">Uncharacterized protein</fullName>
    </submittedName>
</protein>
<evidence type="ECO:0000313" key="1">
    <source>
        <dbReference type="EMBL" id="CAJ2648019.1"/>
    </source>
</evidence>
<name>A0ACB0JSE7_TRIPR</name>
<accession>A0ACB0JSE7</accession>
<evidence type="ECO:0000313" key="2">
    <source>
        <dbReference type="Proteomes" id="UP001177021"/>
    </source>
</evidence>
<sequence>MAIVHNLWTSILRFSALIVNVNGLIQNIYDALENGLRNVFRKQEMLEDSYVASFVANAFVTGRQCLEEDGGGGVVGEDGLVVVMSEGLRRMGLGEERISGVEGEVKIKMVAHVKQRCC</sequence>